<evidence type="ECO:0000313" key="6">
    <source>
        <dbReference type="Proteomes" id="UP000000267"/>
    </source>
</evidence>
<dbReference type="GO" id="GO:0030674">
    <property type="term" value="F:protein-macromolecule adaptor activity"/>
    <property type="evidence" value="ECO:0007669"/>
    <property type="project" value="TreeGrafter"/>
</dbReference>
<dbReference type="HOGENOM" id="CLU_006001_1_0_1"/>
<dbReference type="GO" id="GO:0031625">
    <property type="term" value="F:ubiquitin protein ligase binding"/>
    <property type="evidence" value="ECO:0007669"/>
    <property type="project" value="TreeGrafter"/>
</dbReference>
<dbReference type="InterPro" id="IPR014756">
    <property type="entry name" value="Ig_E-set"/>
</dbReference>
<gene>
    <name evidence="5" type="ORF">Kpol_1026p20</name>
</gene>
<dbReference type="SMART" id="SM01017">
    <property type="entry name" value="Arrestin_C"/>
    <property type="match status" value="1"/>
</dbReference>
<protein>
    <recommendedName>
        <fullName evidence="2">pH-response regulator protein palF/RIM8</fullName>
    </recommendedName>
</protein>
<feature type="compositionally biased region" description="Polar residues" evidence="3">
    <location>
        <begin position="249"/>
        <end position="265"/>
    </location>
</feature>
<dbReference type="FunCoup" id="A7TNI9">
    <property type="interactions" value="41"/>
</dbReference>
<evidence type="ECO:0000259" key="4">
    <source>
        <dbReference type="SMART" id="SM01017"/>
    </source>
</evidence>
<dbReference type="InParanoid" id="A7TNI9"/>
<feature type="region of interest" description="Disordered" evidence="3">
    <location>
        <begin position="582"/>
        <end position="601"/>
    </location>
</feature>
<evidence type="ECO:0000256" key="2">
    <source>
        <dbReference type="ARBA" id="ARBA00040066"/>
    </source>
</evidence>
<reference evidence="5 6" key="1">
    <citation type="journal article" date="2007" name="Proc. Natl. Acad. Sci. U.S.A.">
        <title>Independent sorting-out of thousands of duplicated gene pairs in two yeast species descended from a whole-genome duplication.</title>
        <authorList>
            <person name="Scannell D.R."/>
            <person name="Frank A.C."/>
            <person name="Conant G.C."/>
            <person name="Byrne K.P."/>
            <person name="Woolfit M."/>
            <person name="Wolfe K.H."/>
        </authorList>
    </citation>
    <scope>NUCLEOTIDE SEQUENCE [LARGE SCALE GENOMIC DNA]</scope>
    <source>
        <strain evidence="6">ATCC 22028 / DSM 70294 / BCRC 21397 / CBS 2163 / NBRC 10782 / NRRL Y-8283 / UCD 57-17</strain>
    </source>
</reference>
<proteinExistence type="inferred from homology"/>
<dbReference type="RefSeq" id="XP_001644030.1">
    <property type="nucleotide sequence ID" value="XM_001643980.1"/>
</dbReference>
<evidence type="ECO:0000256" key="3">
    <source>
        <dbReference type="SAM" id="MobiDB-lite"/>
    </source>
</evidence>
<dbReference type="InterPro" id="IPR014752">
    <property type="entry name" value="Arrestin-like_C"/>
</dbReference>
<dbReference type="OMA" id="GMSIEIV"/>
<comment type="similarity">
    <text evidence="1">Belongs to the arrestin family. PalF/RIM8 subfamily.</text>
</comment>
<dbReference type="Pfam" id="PF02752">
    <property type="entry name" value="Arrestin_C"/>
    <property type="match status" value="1"/>
</dbReference>
<dbReference type="InterPro" id="IPR050357">
    <property type="entry name" value="Arrestin_domain-protein"/>
</dbReference>
<feature type="domain" description="Arrestin C-terminal-like" evidence="4">
    <location>
        <begin position="291"/>
        <end position="425"/>
    </location>
</feature>
<dbReference type="Gene3D" id="2.60.40.640">
    <property type="match status" value="2"/>
</dbReference>
<dbReference type="GO" id="GO:0070086">
    <property type="term" value="P:ubiquitin-dependent endocytosis"/>
    <property type="evidence" value="ECO:0007669"/>
    <property type="project" value="EnsemblFungi"/>
</dbReference>
<dbReference type="OrthoDB" id="7785529at2759"/>
<dbReference type="GeneID" id="5544310"/>
<dbReference type="SUPFAM" id="SSF81296">
    <property type="entry name" value="E set domains"/>
    <property type="match status" value="1"/>
</dbReference>
<dbReference type="GO" id="GO:0071230">
    <property type="term" value="P:cellular response to amino acid stimulus"/>
    <property type="evidence" value="ECO:0007669"/>
    <property type="project" value="EnsemblFungi"/>
</dbReference>
<feature type="compositionally biased region" description="Basic and acidic residues" evidence="3">
    <location>
        <begin position="582"/>
        <end position="591"/>
    </location>
</feature>
<evidence type="ECO:0000256" key="1">
    <source>
        <dbReference type="ARBA" id="ARBA00037950"/>
    </source>
</evidence>
<organism evidence="6">
    <name type="scientific">Vanderwaltozyma polyspora (strain ATCC 22028 / DSM 70294 / BCRC 21397 / CBS 2163 / NBRC 10782 / NRRL Y-8283 / UCD 57-17)</name>
    <name type="common">Kluyveromyces polysporus</name>
    <dbReference type="NCBI Taxonomy" id="436907"/>
    <lineage>
        <taxon>Eukaryota</taxon>
        <taxon>Fungi</taxon>
        <taxon>Dikarya</taxon>
        <taxon>Ascomycota</taxon>
        <taxon>Saccharomycotina</taxon>
        <taxon>Saccharomycetes</taxon>
        <taxon>Saccharomycetales</taxon>
        <taxon>Saccharomycetaceae</taxon>
        <taxon>Vanderwaltozyma</taxon>
    </lineage>
</organism>
<dbReference type="KEGG" id="vpo:Kpol_1026p20"/>
<feature type="compositionally biased region" description="Low complexity" evidence="3">
    <location>
        <begin position="266"/>
        <end position="284"/>
    </location>
</feature>
<dbReference type="PANTHER" id="PTHR11188:SF161">
    <property type="entry name" value="PH-RESPONSE REGULATOR PROTEIN PALF_RIM8"/>
    <property type="match status" value="1"/>
</dbReference>
<dbReference type="InterPro" id="IPR011022">
    <property type="entry name" value="Arrestin_C-like"/>
</dbReference>
<accession>A7TNI9</accession>
<dbReference type="InterPro" id="IPR011021">
    <property type="entry name" value="Arrestin-like_N"/>
</dbReference>
<dbReference type="eggNOG" id="ENOG502QTQN">
    <property type="taxonomic scope" value="Eukaryota"/>
</dbReference>
<dbReference type="GO" id="GO:0005829">
    <property type="term" value="C:cytosol"/>
    <property type="evidence" value="ECO:0007669"/>
    <property type="project" value="TreeGrafter"/>
</dbReference>
<dbReference type="STRING" id="436907.A7TNI9"/>
<dbReference type="PANTHER" id="PTHR11188">
    <property type="entry name" value="ARRESTIN DOMAIN CONTAINING PROTEIN"/>
    <property type="match status" value="1"/>
</dbReference>
<feature type="region of interest" description="Disordered" evidence="3">
    <location>
        <begin position="249"/>
        <end position="287"/>
    </location>
</feature>
<dbReference type="PhylomeDB" id="A7TNI9"/>
<sequence length="601" mass="67176">MYLHNSMSFLKAWKKDVPFMSGKKKGNCMNNDISNILENSNGTSANSSISVSNNTSTNNLGNAIRQFYFILDEPHKIWKPNEIVSGKIVLQLSKEIPNVSIKLSLSSEIKIKNIITTTSRSKNSEVLFEKNSYIYGRDLVKLKDSDVSVDDPLNNRIYNGLTKGEHRFPFKLKIPSGKNIFSSINFERGAISYYLKSFVEVLDENGNIKLLSNCDSKLSVVVPLDVAPYRSERTKTVVLQSATANITPSASRQAKSIEDGSSSFMSKLTKTSTNSSSSNSSKQNGNDTIVGTKTVKISVSMPNSGYHIGELIPIKVNIKHYKEYGHPAGIITTLVRICRVNGVNKDDPIETFRKDICQSVSPLYIDPKTHEASITVYLKVPLDAFSTFVALPNFFTFQYYIEVLVNLSKKNVVFTESNRIIGRPIDGSQSADFLTSRMPENLQNVQQTLSKLVSNDTYVDNTEIESNILYHDLVNIERLKRSRNVAGMSIETVIGSILTETEEQLPISIQSSPNEVQQNLQVPQIQIEETTSSESSERLVQSSNDGALNSWLTSSEQFEANNPVPVYTPNEQIEVLPDKQELEQSRLKELESEPPMFDTEE</sequence>
<dbReference type="Proteomes" id="UP000000267">
    <property type="component" value="Unassembled WGS sequence"/>
</dbReference>
<dbReference type="GO" id="GO:0009898">
    <property type="term" value="C:cytoplasmic side of plasma membrane"/>
    <property type="evidence" value="ECO:0007669"/>
    <property type="project" value="EnsemblFungi"/>
</dbReference>
<dbReference type="Pfam" id="PF00339">
    <property type="entry name" value="Arrestin_N"/>
    <property type="match status" value="1"/>
</dbReference>
<evidence type="ECO:0000313" key="5">
    <source>
        <dbReference type="EMBL" id="EDO16172.1"/>
    </source>
</evidence>
<keyword evidence="6" id="KW-1185">Reference proteome</keyword>
<dbReference type="EMBL" id="DS480431">
    <property type="protein sequence ID" value="EDO16172.1"/>
    <property type="molecule type" value="Genomic_DNA"/>
</dbReference>
<dbReference type="AlphaFoldDB" id="A7TNI9"/>
<name>A7TNI9_VANPO</name>